<dbReference type="SMART" id="SM00342">
    <property type="entry name" value="HTH_ARAC"/>
    <property type="match status" value="1"/>
</dbReference>
<keyword evidence="6" id="KW-1185">Reference proteome</keyword>
<dbReference type="SUPFAM" id="SSF46689">
    <property type="entry name" value="Homeodomain-like"/>
    <property type="match status" value="1"/>
</dbReference>
<dbReference type="OrthoDB" id="4480133at2"/>
<feature type="domain" description="HTH araC/xylS-type" evidence="4">
    <location>
        <begin position="171"/>
        <end position="266"/>
    </location>
</feature>
<evidence type="ECO:0000256" key="2">
    <source>
        <dbReference type="ARBA" id="ARBA00023125"/>
    </source>
</evidence>
<keyword evidence="1" id="KW-0805">Transcription regulation</keyword>
<keyword evidence="2" id="KW-0238">DNA-binding</keyword>
<dbReference type="Gene3D" id="1.10.10.60">
    <property type="entry name" value="Homeodomain-like"/>
    <property type="match status" value="1"/>
</dbReference>
<dbReference type="AlphaFoldDB" id="A0A563TYC8"/>
<dbReference type="PANTHER" id="PTHR46796">
    <property type="entry name" value="HTH-TYPE TRANSCRIPTIONAL ACTIVATOR RHAS-RELATED"/>
    <property type="match status" value="1"/>
</dbReference>
<comment type="caution">
    <text evidence="5">The sequence shown here is derived from an EMBL/GenBank/DDBJ whole genome shotgun (WGS) entry which is preliminary data.</text>
</comment>
<dbReference type="GO" id="GO:0003700">
    <property type="term" value="F:DNA-binding transcription factor activity"/>
    <property type="evidence" value="ECO:0007669"/>
    <property type="project" value="InterPro"/>
</dbReference>
<sequence length="266" mass="30597">MKKVKSSLPPIVHACYFSSSNRGEQFIAAHTFSFQESGSMTVYDGSKKYYFEEGDFRFSVGKKLAKYEKKAPPGGAFKTLAIFFDEEMLRKFSAEYGYTSSGRASGDTCIKLPAHKAYRDLIGSLVPYLQADHEHDLKLLELKVKEALLIILKVNPELKDILFDFSEPGKSDLESFMQKNYHFKVDIGRFAFLTGRSIATFKRDFKKIFDTSPGRWLVQRRLKQAYYLIKEEGKRPTEIYNDLGFEDLSHFTYAFRRAYGLPPSKV</sequence>
<dbReference type="InterPro" id="IPR009057">
    <property type="entry name" value="Homeodomain-like_sf"/>
</dbReference>
<name>A0A563TYC8_9SPHI</name>
<reference evidence="5 6" key="1">
    <citation type="submission" date="2019-07" db="EMBL/GenBank/DDBJ databases">
        <authorList>
            <person name="Kim J."/>
        </authorList>
    </citation>
    <scope>NUCLEOTIDE SEQUENCE [LARGE SCALE GENOMIC DNA]</scope>
    <source>
        <strain evidence="6">dk17</strain>
    </source>
</reference>
<dbReference type="PROSITE" id="PS01124">
    <property type="entry name" value="HTH_ARAC_FAMILY_2"/>
    <property type="match status" value="1"/>
</dbReference>
<dbReference type="GO" id="GO:0043565">
    <property type="term" value="F:sequence-specific DNA binding"/>
    <property type="evidence" value="ECO:0007669"/>
    <property type="project" value="InterPro"/>
</dbReference>
<organism evidence="5 6">
    <name type="scientific">Mucilaginibacter pallidiroseus</name>
    <dbReference type="NCBI Taxonomy" id="2599295"/>
    <lineage>
        <taxon>Bacteria</taxon>
        <taxon>Pseudomonadati</taxon>
        <taxon>Bacteroidota</taxon>
        <taxon>Sphingobacteriia</taxon>
        <taxon>Sphingobacteriales</taxon>
        <taxon>Sphingobacteriaceae</taxon>
        <taxon>Mucilaginibacter</taxon>
    </lineage>
</organism>
<evidence type="ECO:0000256" key="3">
    <source>
        <dbReference type="ARBA" id="ARBA00023163"/>
    </source>
</evidence>
<dbReference type="InterPro" id="IPR018060">
    <property type="entry name" value="HTH_AraC"/>
</dbReference>
<dbReference type="RefSeq" id="WP_146383365.1">
    <property type="nucleotide sequence ID" value="NZ_VOEJ01000011.1"/>
</dbReference>
<evidence type="ECO:0000256" key="1">
    <source>
        <dbReference type="ARBA" id="ARBA00023015"/>
    </source>
</evidence>
<dbReference type="Pfam" id="PF22200">
    <property type="entry name" value="ExsA_N"/>
    <property type="match status" value="1"/>
</dbReference>
<protein>
    <submittedName>
        <fullName evidence="5">Helix-turn-helix transcriptional regulator</fullName>
    </submittedName>
</protein>
<dbReference type="InterPro" id="IPR050204">
    <property type="entry name" value="AraC_XylS_family_regulators"/>
</dbReference>
<keyword evidence="3" id="KW-0804">Transcription</keyword>
<gene>
    <name evidence="5" type="ORF">FPZ43_18205</name>
</gene>
<accession>A0A563TYC8</accession>
<dbReference type="PANTHER" id="PTHR46796:SF13">
    <property type="entry name" value="HTH-TYPE TRANSCRIPTIONAL ACTIVATOR RHAS"/>
    <property type="match status" value="1"/>
</dbReference>
<dbReference type="Proteomes" id="UP000320042">
    <property type="component" value="Unassembled WGS sequence"/>
</dbReference>
<dbReference type="InterPro" id="IPR054015">
    <property type="entry name" value="ExsA-like_N"/>
</dbReference>
<dbReference type="Pfam" id="PF12833">
    <property type="entry name" value="HTH_18"/>
    <property type="match status" value="1"/>
</dbReference>
<proteinExistence type="predicted"/>
<evidence type="ECO:0000259" key="4">
    <source>
        <dbReference type="PROSITE" id="PS01124"/>
    </source>
</evidence>
<evidence type="ECO:0000313" key="5">
    <source>
        <dbReference type="EMBL" id="TWR24364.1"/>
    </source>
</evidence>
<dbReference type="EMBL" id="VOEJ01000011">
    <property type="protein sequence ID" value="TWR24364.1"/>
    <property type="molecule type" value="Genomic_DNA"/>
</dbReference>
<evidence type="ECO:0000313" key="6">
    <source>
        <dbReference type="Proteomes" id="UP000320042"/>
    </source>
</evidence>